<organism evidence="1">
    <name type="scientific">Rhizophora mucronata</name>
    <name type="common">Asiatic mangrove</name>
    <dbReference type="NCBI Taxonomy" id="61149"/>
    <lineage>
        <taxon>Eukaryota</taxon>
        <taxon>Viridiplantae</taxon>
        <taxon>Streptophyta</taxon>
        <taxon>Embryophyta</taxon>
        <taxon>Tracheophyta</taxon>
        <taxon>Spermatophyta</taxon>
        <taxon>Magnoliopsida</taxon>
        <taxon>eudicotyledons</taxon>
        <taxon>Gunneridae</taxon>
        <taxon>Pentapetalae</taxon>
        <taxon>rosids</taxon>
        <taxon>fabids</taxon>
        <taxon>Malpighiales</taxon>
        <taxon>Rhizophoraceae</taxon>
        <taxon>Rhizophora</taxon>
    </lineage>
</organism>
<protein>
    <submittedName>
        <fullName evidence="1">Uncharacterized protein</fullName>
    </submittedName>
</protein>
<proteinExistence type="predicted"/>
<name>A0A2P2MU39_RHIMU</name>
<sequence>MDETGKRDLNFFSVVSLPQGNSITLNYAVSPFEAFSWSFVCKSLIETTCTLSKLDEFYVSVVWEEEKKLAYDVK</sequence>
<reference evidence="1" key="1">
    <citation type="submission" date="2018-02" db="EMBL/GenBank/DDBJ databases">
        <title>Rhizophora mucronata_Transcriptome.</title>
        <authorList>
            <person name="Meera S.P."/>
            <person name="Sreeshan A."/>
            <person name="Augustine A."/>
        </authorList>
    </citation>
    <scope>NUCLEOTIDE SEQUENCE</scope>
    <source>
        <tissue evidence="1">Leaf</tissue>
    </source>
</reference>
<accession>A0A2P2MU39</accession>
<dbReference type="AlphaFoldDB" id="A0A2P2MU39"/>
<dbReference type="EMBL" id="GGEC01053259">
    <property type="protein sequence ID" value="MBX33743.1"/>
    <property type="molecule type" value="Transcribed_RNA"/>
</dbReference>
<evidence type="ECO:0000313" key="1">
    <source>
        <dbReference type="EMBL" id="MBX33743.1"/>
    </source>
</evidence>